<name>A0A2H9ZT58_9ASPA</name>
<organism evidence="2 3">
    <name type="scientific">Apostasia shenzhenica</name>
    <dbReference type="NCBI Taxonomy" id="1088818"/>
    <lineage>
        <taxon>Eukaryota</taxon>
        <taxon>Viridiplantae</taxon>
        <taxon>Streptophyta</taxon>
        <taxon>Embryophyta</taxon>
        <taxon>Tracheophyta</taxon>
        <taxon>Spermatophyta</taxon>
        <taxon>Magnoliopsida</taxon>
        <taxon>Liliopsida</taxon>
        <taxon>Asparagales</taxon>
        <taxon>Orchidaceae</taxon>
        <taxon>Apostasioideae</taxon>
        <taxon>Apostasia</taxon>
    </lineage>
</organism>
<keyword evidence="3" id="KW-1185">Reference proteome</keyword>
<gene>
    <name evidence="2" type="ORF">AXF42_Ash012615</name>
</gene>
<dbReference type="AlphaFoldDB" id="A0A2H9ZT58"/>
<dbReference type="EMBL" id="KZ454132">
    <property type="protein sequence ID" value="PKA46482.1"/>
    <property type="molecule type" value="Genomic_DNA"/>
</dbReference>
<dbReference type="PANTHER" id="PTHR33167">
    <property type="entry name" value="TRANSCRIPTION FACTOR, PUTATIVE (DUF863)-RELATED"/>
    <property type="match status" value="1"/>
</dbReference>
<evidence type="ECO:0000313" key="3">
    <source>
        <dbReference type="Proteomes" id="UP000236161"/>
    </source>
</evidence>
<evidence type="ECO:0000313" key="2">
    <source>
        <dbReference type="EMBL" id="PKA46482.1"/>
    </source>
</evidence>
<dbReference type="OrthoDB" id="786875at2759"/>
<evidence type="ECO:0000256" key="1">
    <source>
        <dbReference type="SAM" id="MobiDB-lite"/>
    </source>
</evidence>
<reference evidence="2 3" key="1">
    <citation type="journal article" date="2017" name="Nature">
        <title>The Apostasia genome and the evolution of orchids.</title>
        <authorList>
            <person name="Zhang G.Q."/>
            <person name="Liu K.W."/>
            <person name="Li Z."/>
            <person name="Lohaus R."/>
            <person name="Hsiao Y.Y."/>
            <person name="Niu S.C."/>
            <person name="Wang J.Y."/>
            <person name="Lin Y.C."/>
            <person name="Xu Q."/>
            <person name="Chen L.J."/>
            <person name="Yoshida K."/>
            <person name="Fujiwara S."/>
            <person name="Wang Z.W."/>
            <person name="Zhang Y.Q."/>
            <person name="Mitsuda N."/>
            <person name="Wang M."/>
            <person name="Liu G.H."/>
            <person name="Pecoraro L."/>
            <person name="Huang H.X."/>
            <person name="Xiao X.J."/>
            <person name="Lin M."/>
            <person name="Wu X.Y."/>
            <person name="Wu W.L."/>
            <person name="Chen Y.Y."/>
            <person name="Chang S.B."/>
            <person name="Sakamoto S."/>
            <person name="Ohme-Takagi M."/>
            <person name="Yagi M."/>
            <person name="Zeng S.J."/>
            <person name="Shen C.Y."/>
            <person name="Yeh C.M."/>
            <person name="Luo Y.B."/>
            <person name="Tsai W.C."/>
            <person name="Van de Peer Y."/>
            <person name="Liu Z.J."/>
        </authorList>
    </citation>
    <scope>NUCLEOTIDE SEQUENCE [LARGE SCALE GENOMIC DNA]</scope>
    <source>
        <strain evidence="3">cv. Shenzhen</strain>
        <tissue evidence="2">Stem</tissue>
    </source>
</reference>
<sequence length="655" mass="72465">MMMLGIGDLNVNRASQAFGDSAMETLKQAMLQHELIFRNQVRELHRLYWTQKTLMNELRAKGFDACAASCWPWLAATDFRESANGNAACLESYCATEMGSSIARNVGALEEVKGDSVDALLKYHQRNCSVQLPANYILEKEISRDAIDSVSERGNLGCGTGMLIVEKGIRQRAGIFRSKEAIVLEDECHGEVNEELYGSLELPMKKRRSELCSKPCASSDHVSSSIVSNDMCRISMMNLSEQQREMPEEQKLPLSFAGPGESDIAAAFDQSNNKLQSKPVLIDLNLPHQDAFSHNLDDPVSVPFPINDSSFHREAIIPDSYHVCREETSFASKPNSSNSAGKTSCMSRASCLFPPVQVPQFYAQRDSEVALNTSNDDGQYCMKPACEIRAEFCTKPVEGSTGSTNGAFLDNKREAISPSGKLQFAAHSDNKMQHSNITSSNSINLPRTSTRDQEDTLSSHSVAKDPVGTSKESKCRSDGEMNTTIPAVSITDESVTTQLNSPKNRSSSFEELNANISAAAEVLMSISLGRSAVPGQHLDVIEEAEISQPQYSSDSFESMTLQLSEIQSEDQFTALEQLNTNGTTLKEDNGMRLRRGRGLRDFQKEIMPGLATLSRHEICEDLHNIGHRFRRSAARIARENWFFSPVRSRSARQNH</sequence>
<dbReference type="Pfam" id="PF05904">
    <property type="entry name" value="DUF863"/>
    <property type="match status" value="1"/>
</dbReference>
<proteinExistence type="predicted"/>
<feature type="compositionally biased region" description="Polar residues" evidence="1">
    <location>
        <begin position="433"/>
        <end position="448"/>
    </location>
</feature>
<dbReference type="InterPro" id="IPR008581">
    <property type="entry name" value="DUF863_pln"/>
</dbReference>
<feature type="region of interest" description="Disordered" evidence="1">
    <location>
        <begin position="420"/>
        <end position="485"/>
    </location>
</feature>
<protein>
    <submittedName>
        <fullName evidence="2">Uncharacterized protein</fullName>
    </submittedName>
</protein>
<dbReference type="Proteomes" id="UP000236161">
    <property type="component" value="Unassembled WGS sequence"/>
</dbReference>
<accession>A0A2H9ZT58</accession>
<dbReference type="PANTHER" id="PTHR33167:SF43">
    <property type="entry name" value="PROTEIN WAVE"/>
    <property type="match status" value="1"/>
</dbReference>